<comment type="cofactor">
    <cofactor evidence="1">
        <name>Zn(2+)</name>
        <dbReference type="ChEBI" id="CHEBI:29105"/>
    </cofactor>
</comment>
<dbReference type="InterPro" id="IPR050371">
    <property type="entry name" value="Fungal_virulence_M36"/>
</dbReference>
<evidence type="ECO:0000256" key="7">
    <source>
        <dbReference type="ARBA" id="ARBA00022729"/>
    </source>
</evidence>
<name>A0ABS0L4X6_9BACT</name>
<evidence type="ECO:0000256" key="2">
    <source>
        <dbReference type="ARBA" id="ARBA00004613"/>
    </source>
</evidence>
<comment type="subcellular location">
    <subcellularLocation>
        <location evidence="2">Secreted</location>
    </subcellularLocation>
</comment>
<evidence type="ECO:0000313" key="18">
    <source>
        <dbReference type="Proteomes" id="UP000601099"/>
    </source>
</evidence>
<keyword evidence="9" id="KW-0862">Zinc</keyword>
<dbReference type="PANTHER" id="PTHR33478">
    <property type="entry name" value="EXTRACELLULAR METALLOPROTEINASE MEP"/>
    <property type="match status" value="1"/>
</dbReference>
<dbReference type="CDD" id="cd04818">
    <property type="entry name" value="PA_subtilisin_1"/>
    <property type="match status" value="1"/>
</dbReference>
<keyword evidence="8" id="KW-0378">Hydrolase</keyword>
<dbReference type="RefSeq" id="WP_196956204.1">
    <property type="nucleotide sequence ID" value="NZ_JADWYK010000011.1"/>
</dbReference>
<dbReference type="InterPro" id="IPR046450">
    <property type="entry name" value="PA_dom_sf"/>
</dbReference>
<evidence type="ECO:0000256" key="6">
    <source>
        <dbReference type="ARBA" id="ARBA00022723"/>
    </source>
</evidence>
<dbReference type="InterPro" id="IPR001842">
    <property type="entry name" value="Peptidase_M36"/>
</dbReference>
<dbReference type="CDD" id="cd09596">
    <property type="entry name" value="M36"/>
    <property type="match status" value="1"/>
</dbReference>
<feature type="region of interest" description="Disordered" evidence="12">
    <location>
        <begin position="214"/>
        <end position="240"/>
    </location>
</feature>
<reference evidence="17 18" key="1">
    <citation type="submission" date="2020-11" db="EMBL/GenBank/DDBJ databases">
        <title>Hymenobacter sp.</title>
        <authorList>
            <person name="Kim M.K."/>
        </authorList>
    </citation>
    <scope>NUCLEOTIDE SEQUENCE [LARGE SCALE GENOMIC DNA]</scope>
    <source>
        <strain evidence="17 18">BT594</strain>
    </source>
</reference>
<sequence>MKTLFTSLCAATLLGLATPAALYAQAPAAKAQQYLTAHYTQLGLQPADVQDPAVTDAYIDEATGLTHVYLRQQHQGLPVLGTEMGLHFDAQGNLLTRTGRFVADLAHKAPAATASLSGIEATLAAAQKLHLTPAALKVVSTAQSRSARLTLRDEALSKEDIPVTLMYSLGDDNQVHLLWEVTLHPPRSKQQWHMLVDATTGRVVQQHDRNKHEKLLPPAPSAVDQLATPPPTQSSRPSADNASYTVFAIPTEGPSFGGRTTVRNPADVQASPYGWHDTNGTAGAEFTTTRGNNAQAYVLDANSRPAYFSGGTSLAFNPAYDMQKSLADNRDAAVVNLFYMNNIMHDVFYHYGFREESGNFQIKNYTGKGRSNDAIRAIAQDPEDVYNAYFVPSVDGTSPQMHMFMWPAPNPTTMKVTSPASIADTYPAATSAIGPALPPTTPLTGKVVLVNDGSATPTLACSGILTNASAVKGNIALLDRGDCEFIEKVRTAQTAGAIAVIVINNVANELITMSGDEQFDIPSLNITLAAGELLKARLKAGETVTVELLSPPKKYVDRDGSFDNVIVSHEYTHGITTRLTGGPSTAGCLENDENMGEGWSDFVALWLTTRPGDKATTPRSVGTYAVGEATDGEGIRLKLYTTDITVNDYTYAIIGNPYDETHDIGEVWATVLWDLNWAMIERYGYDADVYRGTGGNNKAMQLVMEALKLQPCSPGFLDGRDAILAADKALYKSANEDLIWRVFARRGMGTDAVQGSSKSVKDNKAGFAVPAALATKATLSAASVEVYPNPANDVLTVRTFGLSAAPVQVEVLSVVGSLLRTVSVSAAQAQAGTTLDLSQLANGVYMVRVTTPQGTLTKKVMVRH</sequence>
<dbReference type="Pfam" id="PF02128">
    <property type="entry name" value="Peptidase_M36"/>
    <property type="match status" value="1"/>
</dbReference>
<gene>
    <name evidence="17" type="ORF">I5L79_16640</name>
</gene>
<protein>
    <submittedName>
        <fullName evidence="17">M36 family metallopeptidase</fullName>
    </submittedName>
</protein>
<evidence type="ECO:0000256" key="12">
    <source>
        <dbReference type="SAM" id="MobiDB-lite"/>
    </source>
</evidence>
<evidence type="ECO:0000256" key="1">
    <source>
        <dbReference type="ARBA" id="ARBA00001947"/>
    </source>
</evidence>
<keyword evidence="6" id="KW-0479">Metal-binding</keyword>
<evidence type="ECO:0000256" key="9">
    <source>
        <dbReference type="ARBA" id="ARBA00022833"/>
    </source>
</evidence>
<comment type="similarity">
    <text evidence="3">Belongs to the peptidase M36 family.</text>
</comment>
<evidence type="ECO:0000313" key="17">
    <source>
        <dbReference type="EMBL" id="MBG8555181.1"/>
    </source>
</evidence>
<proteinExistence type="inferred from homology"/>
<feature type="domain" description="FTP" evidence="15">
    <location>
        <begin position="54"/>
        <end position="99"/>
    </location>
</feature>
<keyword evidence="11" id="KW-0865">Zymogen</keyword>
<dbReference type="EMBL" id="JADWYK010000011">
    <property type="protein sequence ID" value="MBG8555181.1"/>
    <property type="molecule type" value="Genomic_DNA"/>
</dbReference>
<dbReference type="SUPFAM" id="SSF55486">
    <property type="entry name" value="Metalloproteases ('zincins'), catalytic domain"/>
    <property type="match status" value="1"/>
</dbReference>
<dbReference type="PANTHER" id="PTHR33478:SF1">
    <property type="entry name" value="EXTRACELLULAR METALLOPROTEINASE MEP"/>
    <property type="match status" value="1"/>
</dbReference>
<keyword evidence="4" id="KW-0964">Secreted</keyword>
<dbReference type="InterPro" id="IPR027268">
    <property type="entry name" value="Peptidase_M4/M1_CTD_sf"/>
</dbReference>
<dbReference type="Proteomes" id="UP000601099">
    <property type="component" value="Unassembled WGS sequence"/>
</dbReference>
<keyword evidence="7 13" id="KW-0732">Signal</keyword>
<feature type="chain" id="PRO_5045132100" evidence="13">
    <location>
        <begin position="25"/>
        <end position="864"/>
    </location>
</feature>
<feature type="domain" description="PA" evidence="14">
    <location>
        <begin position="444"/>
        <end position="534"/>
    </location>
</feature>
<evidence type="ECO:0000256" key="3">
    <source>
        <dbReference type="ARBA" id="ARBA00006006"/>
    </source>
</evidence>
<accession>A0ABS0L4X6</accession>
<keyword evidence="5" id="KW-0645">Protease</keyword>
<evidence type="ECO:0000256" key="13">
    <source>
        <dbReference type="SAM" id="SignalP"/>
    </source>
</evidence>
<feature type="signal peptide" evidence="13">
    <location>
        <begin position="1"/>
        <end position="24"/>
    </location>
</feature>
<evidence type="ECO:0000256" key="11">
    <source>
        <dbReference type="ARBA" id="ARBA00023145"/>
    </source>
</evidence>
<comment type="caution">
    <text evidence="17">The sequence shown here is derived from an EMBL/GenBank/DDBJ whole genome shotgun (WGS) entry which is preliminary data.</text>
</comment>
<dbReference type="InterPro" id="IPR003137">
    <property type="entry name" value="PA_domain"/>
</dbReference>
<evidence type="ECO:0000256" key="8">
    <source>
        <dbReference type="ARBA" id="ARBA00022801"/>
    </source>
</evidence>
<dbReference type="Gene3D" id="3.50.30.30">
    <property type="match status" value="1"/>
</dbReference>
<dbReference type="InterPro" id="IPR026444">
    <property type="entry name" value="Secre_tail"/>
</dbReference>
<evidence type="ECO:0000259" key="16">
    <source>
        <dbReference type="Pfam" id="PF18962"/>
    </source>
</evidence>
<keyword evidence="10" id="KW-0482">Metalloprotease</keyword>
<dbReference type="Pfam" id="PF07504">
    <property type="entry name" value="FTP"/>
    <property type="match status" value="1"/>
</dbReference>
<evidence type="ECO:0000256" key="5">
    <source>
        <dbReference type="ARBA" id="ARBA00022670"/>
    </source>
</evidence>
<dbReference type="NCBIfam" id="TIGR04183">
    <property type="entry name" value="Por_Secre_tail"/>
    <property type="match status" value="1"/>
</dbReference>
<feature type="domain" description="Secretion system C-terminal sorting" evidence="16">
    <location>
        <begin position="786"/>
        <end position="862"/>
    </location>
</feature>
<dbReference type="SUPFAM" id="SSF52025">
    <property type="entry name" value="PA domain"/>
    <property type="match status" value="1"/>
</dbReference>
<dbReference type="Gene3D" id="3.10.170.10">
    <property type="match status" value="1"/>
</dbReference>
<organism evidence="17 18">
    <name type="scientific">Hymenobacter guriensis</name>
    <dbReference type="NCBI Taxonomy" id="2793065"/>
    <lineage>
        <taxon>Bacteria</taxon>
        <taxon>Pseudomonadati</taxon>
        <taxon>Bacteroidota</taxon>
        <taxon>Cytophagia</taxon>
        <taxon>Cytophagales</taxon>
        <taxon>Hymenobacteraceae</taxon>
        <taxon>Hymenobacter</taxon>
    </lineage>
</organism>
<dbReference type="Pfam" id="PF02225">
    <property type="entry name" value="PA"/>
    <property type="match status" value="1"/>
</dbReference>
<dbReference type="Pfam" id="PF18962">
    <property type="entry name" value="Por_Secre_tail"/>
    <property type="match status" value="1"/>
</dbReference>
<evidence type="ECO:0000259" key="14">
    <source>
        <dbReference type="Pfam" id="PF02225"/>
    </source>
</evidence>
<dbReference type="InterPro" id="IPR011096">
    <property type="entry name" value="FTP_domain"/>
</dbReference>
<evidence type="ECO:0000259" key="15">
    <source>
        <dbReference type="Pfam" id="PF07504"/>
    </source>
</evidence>
<keyword evidence="18" id="KW-1185">Reference proteome</keyword>
<evidence type="ECO:0000256" key="10">
    <source>
        <dbReference type="ARBA" id="ARBA00023049"/>
    </source>
</evidence>
<evidence type="ECO:0000256" key="4">
    <source>
        <dbReference type="ARBA" id="ARBA00022525"/>
    </source>
</evidence>
<dbReference type="Gene3D" id="3.10.450.490">
    <property type="match status" value="1"/>
</dbReference>
<dbReference type="Gene3D" id="1.10.390.10">
    <property type="entry name" value="Neutral Protease Domain 2"/>
    <property type="match status" value="1"/>
</dbReference>